<feature type="compositionally biased region" description="Basic and acidic residues" evidence="1">
    <location>
        <begin position="55"/>
        <end position="72"/>
    </location>
</feature>
<feature type="region of interest" description="Disordered" evidence="1">
    <location>
        <begin position="1"/>
        <end position="75"/>
    </location>
</feature>
<evidence type="ECO:0000313" key="2">
    <source>
        <dbReference type="EMBL" id="CAI5717883.1"/>
    </source>
</evidence>
<dbReference type="EMBL" id="CANTFL010000195">
    <property type="protein sequence ID" value="CAI5717883.1"/>
    <property type="molecule type" value="Genomic_DNA"/>
</dbReference>
<feature type="region of interest" description="Disordered" evidence="1">
    <location>
        <begin position="315"/>
        <end position="340"/>
    </location>
</feature>
<evidence type="ECO:0000256" key="1">
    <source>
        <dbReference type="SAM" id="MobiDB-lite"/>
    </source>
</evidence>
<protein>
    <submittedName>
        <fullName evidence="2">Uncharacterized protein</fullName>
    </submittedName>
</protein>
<feature type="compositionally biased region" description="Acidic residues" evidence="1">
    <location>
        <begin position="191"/>
        <end position="212"/>
    </location>
</feature>
<feature type="compositionally biased region" description="Acidic residues" evidence="1">
    <location>
        <begin position="319"/>
        <end position="336"/>
    </location>
</feature>
<reference evidence="2" key="1">
    <citation type="submission" date="2022-12" db="EMBL/GenBank/DDBJ databases">
        <authorList>
            <person name="Webb A."/>
        </authorList>
    </citation>
    <scope>NUCLEOTIDE SEQUENCE</scope>
    <source>
        <strain evidence="2">Hp1</strain>
    </source>
</reference>
<keyword evidence="3" id="KW-1185">Reference proteome</keyword>
<feature type="region of interest" description="Disordered" evidence="1">
    <location>
        <begin position="390"/>
        <end position="464"/>
    </location>
</feature>
<comment type="caution">
    <text evidence="2">The sequence shown here is derived from an EMBL/GenBank/DDBJ whole genome shotgun (WGS) entry which is preliminary data.</text>
</comment>
<feature type="compositionally biased region" description="Basic residues" evidence="1">
    <location>
        <begin position="399"/>
        <end position="413"/>
    </location>
</feature>
<proteinExistence type="predicted"/>
<feature type="region of interest" description="Disordered" evidence="1">
    <location>
        <begin position="189"/>
        <end position="223"/>
    </location>
</feature>
<name>A0AAV0TBJ9_HYABA</name>
<evidence type="ECO:0000313" key="3">
    <source>
        <dbReference type="Proteomes" id="UP001162031"/>
    </source>
</evidence>
<organism evidence="2 3">
    <name type="scientific">Hyaloperonospora brassicae</name>
    <name type="common">Brassica downy mildew</name>
    <name type="synonym">Peronospora brassicae</name>
    <dbReference type="NCBI Taxonomy" id="162125"/>
    <lineage>
        <taxon>Eukaryota</taxon>
        <taxon>Sar</taxon>
        <taxon>Stramenopiles</taxon>
        <taxon>Oomycota</taxon>
        <taxon>Peronosporomycetes</taxon>
        <taxon>Peronosporales</taxon>
        <taxon>Peronosporaceae</taxon>
        <taxon>Hyaloperonospora</taxon>
    </lineage>
</organism>
<feature type="compositionally biased region" description="Basic and acidic residues" evidence="1">
    <location>
        <begin position="414"/>
        <end position="430"/>
    </location>
</feature>
<gene>
    <name evidence="2" type="ORF">HBR001_LOCUS1904</name>
</gene>
<dbReference type="AlphaFoldDB" id="A0AAV0TBJ9"/>
<sequence length="509" mass="57321">MRQPKPLTRHGHREAKPVGNKTDGTLHRQPHHPPRRSSGSMLARKYRNPWPTENDFSRDSSSRSVPRVDRADSGSSVSAFTALPAAPTFGAGACSDAMSSSNSSVMGLNGPKGYTREELVNFWSELSLVAKRRLLRIRRETYLTALDQFLVGKNLCCECHDNIIAEWEDHERKRSSSRSLQDVFSVFPPFLDDEDEDDDEGEENDEAEEEDGETGRLEDESDEDMLAAEDIMLGDEELLFKYELEGGGRQNACGEGGVVSNEYLAALEVGKRQEDELMRLIQKEERYIIVREDHTEFIMDLIRCGEQFSYVSSFRSGLDDDESEESNNDDDDDVDDLCPGANTSHLAQEYILEVLAIKFREQLEDAYQEALQHSLAIQAELLRDELADLKASQQPSTSSRKKKNKKEKKRRKKEAVAQKVTEKVPPRDAGTRSLPPRRLAHQSTASAAAMVLQPSSPERHDPEGDEVDREVEQFRQLLEKLNTGSALRSRKKLVLPPGSFLHATSMTVL</sequence>
<dbReference type="Proteomes" id="UP001162031">
    <property type="component" value="Unassembled WGS sequence"/>
</dbReference>
<accession>A0AAV0TBJ9</accession>